<keyword evidence="7" id="KW-0067">ATP-binding</keyword>
<evidence type="ECO:0000256" key="8">
    <source>
        <dbReference type="ARBA" id="ARBA00022989"/>
    </source>
</evidence>
<keyword evidence="5" id="KW-0547">Nucleotide-binding</keyword>
<dbReference type="GO" id="GO:0005524">
    <property type="term" value="F:ATP binding"/>
    <property type="evidence" value="ECO:0007669"/>
    <property type="project" value="UniProtKB-KW"/>
</dbReference>
<dbReference type="PROSITE" id="PS50011">
    <property type="entry name" value="PROTEIN_KINASE_DOM"/>
    <property type="match status" value="1"/>
</dbReference>
<evidence type="ECO:0000313" key="12">
    <source>
        <dbReference type="Proteomes" id="UP000639772"/>
    </source>
</evidence>
<name>A0A835R4J7_VANPL</name>
<dbReference type="PANTHER" id="PTHR47984:SF10">
    <property type="entry name" value="PROTEIN KINASE SUPERFAMILY PROTEIN"/>
    <property type="match status" value="1"/>
</dbReference>
<dbReference type="Proteomes" id="UP000639772">
    <property type="component" value="Unassembled WGS sequence"/>
</dbReference>
<dbReference type="GO" id="GO:0016020">
    <property type="term" value="C:membrane"/>
    <property type="evidence" value="ECO:0007669"/>
    <property type="project" value="UniProtKB-SubCell"/>
</dbReference>
<dbReference type="GO" id="GO:0004672">
    <property type="term" value="F:protein kinase activity"/>
    <property type="evidence" value="ECO:0007669"/>
    <property type="project" value="InterPro"/>
</dbReference>
<evidence type="ECO:0000259" key="10">
    <source>
        <dbReference type="PROSITE" id="PS50011"/>
    </source>
</evidence>
<comment type="subcellular location">
    <subcellularLocation>
        <location evidence="1">Membrane</location>
        <topology evidence="1">Single-pass membrane protein</topology>
    </subcellularLocation>
</comment>
<accession>A0A835R4J7</accession>
<evidence type="ECO:0000256" key="4">
    <source>
        <dbReference type="ARBA" id="ARBA00022692"/>
    </source>
</evidence>
<feature type="domain" description="Protein kinase" evidence="10">
    <location>
        <begin position="1"/>
        <end position="103"/>
    </location>
</feature>
<dbReference type="AlphaFoldDB" id="A0A835R4J7"/>
<dbReference type="OrthoDB" id="187462at2759"/>
<dbReference type="InterPro" id="IPR052232">
    <property type="entry name" value="RLK_Ser/Thr-Kinase"/>
</dbReference>
<keyword evidence="9" id="KW-0472">Membrane</keyword>
<evidence type="ECO:0000256" key="1">
    <source>
        <dbReference type="ARBA" id="ARBA00004167"/>
    </source>
</evidence>
<keyword evidence="6" id="KW-0418">Kinase</keyword>
<dbReference type="EMBL" id="JADCNM010000005">
    <property type="protein sequence ID" value="KAG0483553.1"/>
    <property type="molecule type" value="Genomic_DNA"/>
</dbReference>
<protein>
    <recommendedName>
        <fullName evidence="10">Protein kinase domain-containing protein</fullName>
    </recommendedName>
</protein>
<organism evidence="11 12">
    <name type="scientific">Vanilla planifolia</name>
    <name type="common">Vanilla</name>
    <dbReference type="NCBI Taxonomy" id="51239"/>
    <lineage>
        <taxon>Eukaryota</taxon>
        <taxon>Viridiplantae</taxon>
        <taxon>Streptophyta</taxon>
        <taxon>Embryophyta</taxon>
        <taxon>Tracheophyta</taxon>
        <taxon>Spermatophyta</taxon>
        <taxon>Magnoliopsida</taxon>
        <taxon>Liliopsida</taxon>
        <taxon>Asparagales</taxon>
        <taxon>Orchidaceae</taxon>
        <taxon>Vanilloideae</taxon>
        <taxon>Vanilleae</taxon>
        <taxon>Vanilla</taxon>
    </lineage>
</organism>
<gene>
    <name evidence="11" type="ORF">HPP92_011637</name>
</gene>
<evidence type="ECO:0000256" key="7">
    <source>
        <dbReference type="ARBA" id="ARBA00022840"/>
    </source>
</evidence>
<dbReference type="PANTHER" id="PTHR47984">
    <property type="entry name" value="OS01G0323000 PROTEIN"/>
    <property type="match status" value="1"/>
</dbReference>
<evidence type="ECO:0000256" key="9">
    <source>
        <dbReference type="ARBA" id="ARBA00023136"/>
    </source>
</evidence>
<evidence type="ECO:0000313" key="11">
    <source>
        <dbReference type="EMBL" id="KAG0483553.1"/>
    </source>
</evidence>
<keyword evidence="2" id="KW-0597">Phosphoprotein</keyword>
<reference evidence="11 12" key="1">
    <citation type="journal article" date="2020" name="Nat. Food">
        <title>A phased Vanilla planifolia genome enables genetic improvement of flavour and production.</title>
        <authorList>
            <person name="Hasing T."/>
            <person name="Tang H."/>
            <person name="Brym M."/>
            <person name="Khazi F."/>
            <person name="Huang T."/>
            <person name="Chambers A.H."/>
        </authorList>
    </citation>
    <scope>NUCLEOTIDE SEQUENCE [LARGE SCALE GENOMIC DNA]</scope>
    <source>
        <tissue evidence="11">Leaf</tissue>
    </source>
</reference>
<evidence type="ECO:0000256" key="6">
    <source>
        <dbReference type="ARBA" id="ARBA00022777"/>
    </source>
</evidence>
<evidence type="ECO:0000256" key="2">
    <source>
        <dbReference type="ARBA" id="ARBA00022553"/>
    </source>
</evidence>
<dbReference type="InterPro" id="IPR011009">
    <property type="entry name" value="Kinase-like_dom_sf"/>
</dbReference>
<comment type="caution">
    <text evidence="11">The sequence shown here is derived from an EMBL/GenBank/DDBJ whole genome shotgun (WGS) entry which is preliminary data.</text>
</comment>
<sequence length="103" mass="11739">MLSRVIYCDKQWNPRYLIFGLAKLFRIGTDYVTTRVMGTFGYVAPEYASTGMLNEKSDVYSFGILIMEIISGRKPVDYSRPPGEVNLVDWLKTMVSNRNSEGV</sequence>
<proteinExistence type="predicted"/>
<dbReference type="SUPFAM" id="SSF56112">
    <property type="entry name" value="Protein kinase-like (PK-like)"/>
    <property type="match status" value="1"/>
</dbReference>
<keyword evidence="3" id="KW-0808">Transferase</keyword>
<dbReference type="Pfam" id="PF00069">
    <property type="entry name" value="Pkinase"/>
    <property type="match status" value="1"/>
</dbReference>
<dbReference type="InterPro" id="IPR000719">
    <property type="entry name" value="Prot_kinase_dom"/>
</dbReference>
<dbReference type="Gene3D" id="1.10.510.10">
    <property type="entry name" value="Transferase(Phosphotransferase) domain 1"/>
    <property type="match status" value="1"/>
</dbReference>
<evidence type="ECO:0000256" key="3">
    <source>
        <dbReference type="ARBA" id="ARBA00022679"/>
    </source>
</evidence>
<evidence type="ECO:0000256" key="5">
    <source>
        <dbReference type="ARBA" id="ARBA00022741"/>
    </source>
</evidence>
<keyword evidence="4" id="KW-0812">Transmembrane</keyword>
<keyword evidence="8" id="KW-1133">Transmembrane helix</keyword>